<evidence type="ECO:0000256" key="6">
    <source>
        <dbReference type="PROSITE-ProRule" id="PRU01161"/>
    </source>
</evidence>
<dbReference type="Gene3D" id="3.40.1090.10">
    <property type="entry name" value="Cytosolic phospholipase A2 catalytic domain"/>
    <property type="match status" value="1"/>
</dbReference>
<feature type="active site" description="Nucleophile" evidence="6">
    <location>
        <position position="87"/>
    </location>
</feature>
<dbReference type="SUPFAM" id="SSF52151">
    <property type="entry name" value="FabD/lysophospholipase-like"/>
    <property type="match status" value="1"/>
</dbReference>
<dbReference type="InterPro" id="IPR050301">
    <property type="entry name" value="NTE"/>
</dbReference>
<comment type="subcellular location">
    <subcellularLocation>
        <location evidence="1">Membrane</location>
    </subcellularLocation>
</comment>
<dbReference type="InterPro" id="IPR002641">
    <property type="entry name" value="PNPLA_dom"/>
</dbReference>
<dbReference type="GO" id="GO:0016787">
    <property type="term" value="F:hydrolase activity"/>
    <property type="evidence" value="ECO:0007669"/>
    <property type="project" value="UniProtKB-UniRule"/>
</dbReference>
<dbReference type="Pfam" id="PF01103">
    <property type="entry name" value="Omp85"/>
    <property type="match status" value="1"/>
</dbReference>
<evidence type="ECO:0000256" key="4">
    <source>
        <dbReference type="ARBA" id="ARBA00023098"/>
    </source>
</evidence>
<keyword evidence="3 6" id="KW-0442">Lipid degradation</keyword>
<dbReference type="InterPro" id="IPR016035">
    <property type="entry name" value="Acyl_Trfase/lysoPLipase"/>
</dbReference>
<keyword evidence="2 6" id="KW-0378">Hydrolase</keyword>
<dbReference type="InterPro" id="IPR000184">
    <property type="entry name" value="Bac_surfAg_D15"/>
</dbReference>
<feature type="short sequence motif" description="GXSXG" evidence="6">
    <location>
        <begin position="85"/>
        <end position="89"/>
    </location>
</feature>
<gene>
    <name evidence="8" type="ORF">CSA56_09235</name>
</gene>
<dbReference type="AlphaFoldDB" id="A0A2G6KEJ3"/>
<feature type="short sequence motif" description="DGA/G" evidence="6">
    <location>
        <begin position="231"/>
        <end position="233"/>
    </location>
</feature>
<dbReference type="PROSITE" id="PS51635">
    <property type="entry name" value="PNPLA"/>
    <property type="match status" value="1"/>
</dbReference>
<dbReference type="Pfam" id="PF01734">
    <property type="entry name" value="Patatin"/>
    <property type="match status" value="1"/>
</dbReference>
<evidence type="ECO:0000313" key="8">
    <source>
        <dbReference type="EMBL" id="PIE34081.1"/>
    </source>
</evidence>
<dbReference type="GO" id="GO:0019867">
    <property type="term" value="C:outer membrane"/>
    <property type="evidence" value="ECO:0007669"/>
    <property type="project" value="InterPro"/>
</dbReference>
<evidence type="ECO:0000256" key="1">
    <source>
        <dbReference type="ARBA" id="ARBA00004370"/>
    </source>
</evidence>
<accession>A0A2G6KEJ3</accession>
<comment type="caution">
    <text evidence="8">The sequence shown here is derived from an EMBL/GenBank/DDBJ whole genome shotgun (WGS) entry which is preliminary data.</text>
</comment>
<feature type="short sequence motif" description="GXGXXG" evidence="6">
    <location>
        <begin position="58"/>
        <end position="63"/>
    </location>
</feature>
<dbReference type="PANTHER" id="PTHR14226">
    <property type="entry name" value="NEUROPATHY TARGET ESTERASE/SWISS CHEESE D.MELANOGASTER"/>
    <property type="match status" value="1"/>
</dbReference>
<feature type="active site" description="Proton acceptor" evidence="6">
    <location>
        <position position="231"/>
    </location>
</feature>
<dbReference type="Gene3D" id="2.40.160.50">
    <property type="entry name" value="membrane protein fhac: a member of the omp85/tpsb transporter family"/>
    <property type="match status" value="1"/>
</dbReference>
<protein>
    <recommendedName>
        <fullName evidence="7">PNPLA domain-containing protein</fullName>
    </recommendedName>
</protein>
<keyword evidence="5" id="KW-0472">Membrane</keyword>
<evidence type="ECO:0000256" key="5">
    <source>
        <dbReference type="ARBA" id="ARBA00023136"/>
    </source>
</evidence>
<name>A0A2G6KEJ3_9BACT</name>
<dbReference type="CDD" id="cd07205">
    <property type="entry name" value="Pat_PNPLA6_PNPLA7_NTE1_like"/>
    <property type="match status" value="1"/>
</dbReference>
<evidence type="ECO:0000313" key="9">
    <source>
        <dbReference type="Proteomes" id="UP000230821"/>
    </source>
</evidence>
<sequence>MRRQRIVMGIIVSVAILSMPFTGLGQETAQSEPQAAQPVELLENSDQVYPKIGLVLSGGGARGFAHIGVLKVLEEVGIPIDYVVGTSMGSIIGGLYAAGYSIDELENVTTEVNWDDVFSDTPPRQMWSFARKQASSKYLFGLGFTRKGFSLPQGITKGQKISTLFSFMTMPVSEIEHFDDFPIPYRAVAADIVTGEEVVLERGSLAEAMRASMSVPGVFTPVEVDGHFLVDGGIVNNLPVDVAQKMGADIIIAVDVSSELVGKEQLKNPLSILNQMVGLQMLKVTEAQRKLADVLIHTDLEDYSSTDFNDGLAISALGEKAARRQIGELQALAEKIRKTRPASRTVPHSIERKYEDNYIEDVVLIGDTGDSSVHKFFQYYKNEQVDPELIERTVSSIFSTGNYESVTFSLAPGSEEDGKILNLKLQKKSVNPHLLRFGMYYKFRQGSSEEDKMVLLVNATFNDLTGKGSFWSTDLEFVNVDKIRMQYFQPLFKATFISPELHNSTDYQVIYDDKDSVARYNIEEAGGSISVGSLIPRIGAVQVGYLLSEVTGKIVNSDSDVELTDFSASNELVSSITASLRIDSVDRFPFPHSGRLFDLSYEWASKDFGGDVDFQKLSAEYWRYFPFSEKQTVGIHLLAGSDLRTELKPYRDFILGGRNSFVGYKIEEIRGANIGIASLEYRYQIASLPSPIGSNIYATLIGNVGNAWRDLDELKEEVDLLYGGSIGVAADTFLGPVSADFSLGDGGRQVIYFNIGRKF</sequence>
<proteinExistence type="predicted"/>
<keyword evidence="4 6" id="KW-0443">Lipid metabolism</keyword>
<feature type="domain" description="PNPLA" evidence="7">
    <location>
        <begin position="54"/>
        <end position="244"/>
    </location>
</feature>
<reference evidence="8 9" key="1">
    <citation type="submission" date="2017-10" db="EMBL/GenBank/DDBJ databases">
        <title>Novel microbial diversity and functional potential in the marine mammal oral microbiome.</title>
        <authorList>
            <person name="Dudek N.K."/>
            <person name="Sun C.L."/>
            <person name="Burstein D."/>
            <person name="Kantor R.S."/>
            <person name="Aliaga Goltsman D.S."/>
            <person name="Bik E.M."/>
            <person name="Thomas B.C."/>
            <person name="Banfield J.F."/>
            <person name="Relman D.A."/>
        </authorList>
    </citation>
    <scope>NUCLEOTIDE SEQUENCE [LARGE SCALE GENOMIC DNA]</scope>
    <source>
        <strain evidence="8">DOLJORAL78_47_16</strain>
    </source>
</reference>
<evidence type="ECO:0000256" key="2">
    <source>
        <dbReference type="ARBA" id="ARBA00022801"/>
    </source>
</evidence>
<evidence type="ECO:0000256" key="3">
    <source>
        <dbReference type="ARBA" id="ARBA00022963"/>
    </source>
</evidence>
<dbReference type="EMBL" id="PDSK01000092">
    <property type="protein sequence ID" value="PIE34081.1"/>
    <property type="molecule type" value="Genomic_DNA"/>
</dbReference>
<dbReference type="PANTHER" id="PTHR14226:SF76">
    <property type="entry name" value="NTE FAMILY PROTEIN RSSA"/>
    <property type="match status" value="1"/>
</dbReference>
<evidence type="ECO:0000259" key="7">
    <source>
        <dbReference type="PROSITE" id="PS51635"/>
    </source>
</evidence>
<dbReference type="Proteomes" id="UP000230821">
    <property type="component" value="Unassembled WGS sequence"/>
</dbReference>
<organism evidence="8 9">
    <name type="scientific">candidate division KSB3 bacterium</name>
    <dbReference type="NCBI Taxonomy" id="2044937"/>
    <lineage>
        <taxon>Bacteria</taxon>
        <taxon>candidate division KSB3</taxon>
    </lineage>
</organism>
<dbReference type="GO" id="GO:0016042">
    <property type="term" value="P:lipid catabolic process"/>
    <property type="evidence" value="ECO:0007669"/>
    <property type="project" value="UniProtKB-UniRule"/>
</dbReference>